<feature type="domain" description="Pre-rRNA-processing protein Ipi1 N-terminal" evidence="4">
    <location>
        <begin position="128"/>
        <end position="222"/>
    </location>
</feature>
<sequence length="856" mass="99096">MKKKQSKDFQKVKRKIGKPLPKGLNVTKTKFKSKKISFDRKYVPQAPTETSLKDILKVLNSKEVNIKYDNLRKLEKYVSNHEDTLSMYFPDILKELGHTLQDNDSKVRGESIELIGQCLNCLTEIQFQSFSTHLTLFLKCMMTRSISVQLDSLKLLDKLLDSHPKVMCHSVYILTNLLNLISSKPQGSGKKSEKRNLIELLNSKTNTDKLRREVLARMLTFLQAFTANDNTNDIMDDKEVHWDGKELLFLPLYRNSGTVPAKLDYSGYNQNSNYEEFKLFVLDLVPVLSAILKGVTGLSRKLEPMEKSIKIQLKCKLLNIITQILYCIGEWIHEISSKDKSMDLLTDSNFSNEIRVVCYQLMKDFPYSCDKSIESYEMEYMQINLTICYLYSKFIFETESEIGINLCRKLLLYIRDTSGIMSEKSVLLLLKASKNFIQSKNLEESAKNGLILSLYNILEAHQLHPLADILYSFFMDLSLNYDFKNLLDSDAMIVWFNSIFKELKFMVVSKVVKEKFLKYVQQVCARKYPCFMKQLNSFSTDILIEFLQFDDETFQLTVIHLIASLDVISPELLKVIAKTITHADFSLKTALKMIRFLHNRWKWENRSQCIVVVGEDLGYIKSVANIFFSKLGRDSFCDVRPVPEPKELLPLCNSVVEAQLGCLCTYEIYPHPVSKKHLKIFKVCFDCMMPYIRSRVIADCILCFVNLLCFRDKKLPAHSAIAIMELRKELDFLSSNEDLNIAVNEIYFSSTIYMSFITKAAPEESWDDYLLPQLQDCLCINGLAMIQKIKEKLSGYGKDELYLIVKVISYLFKCTDVTTQMDNDSVYKFFNALIAHSHEDRTLSNTLMALYRMWMQ</sequence>
<dbReference type="InterPro" id="IPR016024">
    <property type="entry name" value="ARM-type_fold"/>
</dbReference>
<evidence type="ECO:0000313" key="6">
    <source>
        <dbReference type="Proteomes" id="UP000886998"/>
    </source>
</evidence>
<comment type="caution">
    <text evidence="5">The sequence shown here is derived from an EMBL/GenBank/DDBJ whole genome shotgun (WGS) entry which is preliminary data.</text>
</comment>
<dbReference type="InterPro" id="IPR011989">
    <property type="entry name" value="ARM-like"/>
</dbReference>
<protein>
    <submittedName>
        <fullName evidence="5">Testis-expressed protein 10</fullName>
    </submittedName>
</protein>
<evidence type="ECO:0000313" key="5">
    <source>
        <dbReference type="EMBL" id="GFY71261.1"/>
    </source>
</evidence>
<reference evidence="5" key="1">
    <citation type="submission" date="2020-08" db="EMBL/GenBank/DDBJ databases">
        <title>Multicomponent nature underlies the extraordinary mechanical properties of spider dragline silk.</title>
        <authorList>
            <person name="Kono N."/>
            <person name="Nakamura H."/>
            <person name="Mori M."/>
            <person name="Yoshida Y."/>
            <person name="Ohtoshi R."/>
            <person name="Malay A.D."/>
            <person name="Moran D.A.P."/>
            <person name="Tomita M."/>
            <person name="Numata K."/>
            <person name="Arakawa K."/>
        </authorList>
    </citation>
    <scope>NUCLEOTIDE SEQUENCE</scope>
</reference>
<dbReference type="Pfam" id="PF12333">
    <property type="entry name" value="Ipi1_N"/>
    <property type="match status" value="1"/>
</dbReference>
<comment type="similarity">
    <text evidence="2">Belongs to the IPI1/TEX10 family.</text>
</comment>
<evidence type="ECO:0000256" key="3">
    <source>
        <dbReference type="ARBA" id="ARBA00023242"/>
    </source>
</evidence>
<dbReference type="GO" id="GO:0071339">
    <property type="term" value="C:MLL1 complex"/>
    <property type="evidence" value="ECO:0007669"/>
    <property type="project" value="TreeGrafter"/>
</dbReference>
<accession>A0A8X6YE82</accession>
<evidence type="ECO:0000256" key="2">
    <source>
        <dbReference type="ARBA" id="ARBA00006427"/>
    </source>
</evidence>
<dbReference type="Gene3D" id="1.25.10.10">
    <property type="entry name" value="Leucine-rich Repeat Variant"/>
    <property type="match status" value="1"/>
</dbReference>
<dbReference type="AlphaFoldDB" id="A0A8X6YE82"/>
<dbReference type="SUPFAM" id="SSF48371">
    <property type="entry name" value="ARM repeat"/>
    <property type="match status" value="1"/>
</dbReference>
<gene>
    <name evidence="5" type="primary">tex10</name>
    <name evidence="5" type="ORF">TNIN_444951</name>
</gene>
<keyword evidence="3" id="KW-0539">Nucleus</keyword>
<name>A0A8X6YE82_9ARAC</name>
<dbReference type="OrthoDB" id="6423239at2759"/>
<comment type="subcellular location">
    <subcellularLocation>
        <location evidence="1">Nucleus</location>
    </subcellularLocation>
</comment>
<dbReference type="PANTHER" id="PTHR16056:SF2">
    <property type="entry name" value="TESTIS-EXPRESSED PROTEIN 10"/>
    <property type="match status" value="1"/>
</dbReference>
<proteinExistence type="inferred from homology"/>
<dbReference type="Proteomes" id="UP000886998">
    <property type="component" value="Unassembled WGS sequence"/>
</dbReference>
<dbReference type="PANTHER" id="PTHR16056">
    <property type="entry name" value="REGULATOR OF MICROTUBULE DYNAMICS PROTEIN"/>
    <property type="match status" value="1"/>
</dbReference>
<organism evidence="5 6">
    <name type="scientific">Trichonephila inaurata madagascariensis</name>
    <dbReference type="NCBI Taxonomy" id="2747483"/>
    <lineage>
        <taxon>Eukaryota</taxon>
        <taxon>Metazoa</taxon>
        <taxon>Ecdysozoa</taxon>
        <taxon>Arthropoda</taxon>
        <taxon>Chelicerata</taxon>
        <taxon>Arachnida</taxon>
        <taxon>Araneae</taxon>
        <taxon>Araneomorphae</taxon>
        <taxon>Entelegynae</taxon>
        <taxon>Araneoidea</taxon>
        <taxon>Nephilidae</taxon>
        <taxon>Trichonephila</taxon>
        <taxon>Trichonephila inaurata</taxon>
    </lineage>
</organism>
<dbReference type="InterPro" id="IPR024679">
    <property type="entry name" value="Ipi1_N"/>
</dbReference>
<keyword evidence="6" id="KW-1185">Reference proteome</keyword>
<evidence type="ECO:0000259" key="4">
    <source>
        <dbReference type="Pfam" id="PF12333"/>
    </source>
</evidence>
<dbReference type="EMBL" id="BMAV01018713">
    <property type="protein sequence ID" value="GFY71261.1"/>
    <property type="molecule type" value="Genomic_DNA"/>
</dbReference>
<evidence type="ECO:0000256" key="1">
    <source>
        <dbReference type="ARBA" id="ARBA00004123"/>
    </source>
</evidence>